<feature type="chain" id="PRO_5001716067" evidence="2">
    <location>
        <begin position="24"/>
        <end position="217"/>
    </location>
</feature>
<dbReference type="Pfam" id="PF04972">
    <property type="entry name" value="BON"/>
    <property type="match status" value="2"/>
</dbReference>
<dbReference type="InterPro" id="IPR014004">
    <property type="entry name" value="Transpt-assoc_nodulatn_dom_bac"/>
</dbReference>
<dbReference type="Proteomes" id="UP000028782">
    <property type="component" value="Chromosome"/>
</dbReference>
<dbReference type="Gene3D" id="3.40.1520.20">
    <property type="match status" value="1"/>
</dbReference>
<dbReference type="AlphaFoldDB" id="A0A076PUA4"/>
<evidence type="ECO:0000256" key="2">
    <source>
        <dbReference type="SAM" id="SignalP"/>
    </source>
</evidence>
<proteinExistence type="predicted"/>
<accession>A0A076PUA4</accession>
<feature type="domain" description="BON" evidence="3">
    <location>
        <begin position="128"/>
        <end position="195"/>
    </location>
</feature>
<dbReference type="InterPro" id="IPR051686">
    <property type="entry name" value="Lipoprotein_DolP"/>
</dbReference>
<feature type="signal peptide" evidence="2">
    <location>
        <begin position="1"/>
        <end position="23"/>
    </location>
</feature>
<dbReference type="PANTHER" id="PTHR34606:SF4">
    <property type="entry name" value="OUTER MEMBRANE LIPOPROTEIN DOLP"/>
    <property type="match status" value="1"/>
</dbReference>
<sequence length="217" mass="22917">MKLKWTRVACAALTVAALGGALSGCVALVGGGAAVAGMSAVDRRTTGTQVEDQGIELRAGNRISEVMGDKARVSATSYNRVVLLTGQAGNATDKATIEKLVREQSTVRQVYNEIEVAPFTATLGQRSQDSLITTKVKASLVNAKDISSSAIKVVTENNVVYLMGIVTPRESKRAAEIARGVNDVSKVVRLFEVFSEEELAASTSRAAPVVEDRSSMN</sequence>
<keyword evidence="1 2" id="KW-0732">Signal</keyword>
<gene>
    <name evidence="4" type="ORF">O987_26120</name>
</gene>
<evidence type="ECO:0000256" key="1">
    <source>
        <dbReference type="ARBA" id="ARBA00022729"/>
    </source>
</evidence>
<dbReference type="SMART" id="SM00749">
    <property type="entry name" value="BON"/>
    <property type="match status" value="1"/>
</dbReference>
<evidence type="ECO:0000259" key="3">
    <source>
        <dbReference type="PROSITE" id="PS50914"/>
    </source>
</evidence>
<evidence type="ECO:0000313" key="4">
    <source>
        <dbReference type="EMBL" id="AIJ49293.1"/>
    </source>
</evidence>
<dbReference type="PROSITE" id="PS51257">
    <property type="entry name" value="PROKAR_LIPOPROTEIN"/>
    <property type="match status" value="1"/>
</dbReference>
<dbReference type="EMBL" id="CP006704">
    <property type="protein sequence ID" value="AIJ49293.1"/>
    <property type="molecule type" value="Genomic_DNA"/>
</dbReference>
<name>A0A076PUA4_COMTE</name>
<reference evidence="4 5" key="1">
    <citation type="journal article" date="2014" name="Genome Announc.">
        <title>Complete Genome Sequence of Polychlorinated Biphenyl Degrader Comamonas testosteroni TK102 (NBRC 109938).</title>
        <authorList>
            <person name="Fukuda K."/>
            <person name="Hosoyama A."/>
            <person name="Tsuchikane K."/>
            <person name="Ohji S."/>
            <person name="Yamazoe A."/>
            <person name="Fujita N."/>
            <person name="Shintani M."/>
            <person name="Kimbara K."/>
        </authorList>
    </citation>
    <scope>NUCLEOTIDE SEQUENCE [LARGE SCALE GENOMIC DNA]</scope>
    <source>
        <strain evidence="4">TK102</strain>
    </source>
</reference>
<dbReference type="PANTHER" id="PTHR34606">
    <property type="entry name" value="BON DOMAIN-CONTAINING PROTEIN"/>
    <property type="match status" value="1"/>
</dbReference>
<dbReference type="InterPro" id="IPR007055">
    <property type="entry name" value="BON_dom"/>
</dbReference>
<dbReference type="HOGENOM" id="CLU_083606_1_1_4"/>
<dbReference type="PROSITE" id="PS50914">
    <property type="entry name" value="BON"/>
    <property type="match status" value="2"/>
</dbReference>
<feature type="domain" description="BON" evidence="3">
    <location>
        <begin position="46"/>
        <end position="118"/>
    </location>
</feature>
<dbReference type="RefSeq" id="WP_043375488.1">
    <property type="nucleotide sequence ID" value="NZ_CP006704.1"/>
</dbReference>
<dbReference type="KEGG" id="ctes:O987_26120"/>
<protein>
    <submittedName>
        <fullName evidence="4">Transporter</fullName>
    </submittedName>
</protein>
<organism evidence="4 5">
    <name type="scientific">Comamonas testosteroni TK102</name>
    <dbReference type="NCBI Taxonomy" id="1392005"/>
    <lineage>
        <taxon>Bacteria</taxon>
        <taxon>Pseudomonadati</taxon>
        <taxon>Pseudomonadota</taxon>
        <taxon>Betaproteobacteria</taxon>
        <taxon>Burkholderiales</taxon>
        <taxon>Comamonadaceae</taxon>
        <taxon>Comamonas</taxon>
    </lineage>
</organism>
<evidence type="ECO:0000313" key="5">
    <source>
        <dbReference type="Proteomes" id="UP000028782"/>
    </source>
</evidence>